<evidence type="ECO:0000256" key="2">
    <source>
        <dbReference type="SAM" id="Phobius"/>
    </source>
</evidence>
<reference evidence="3" key="1">
    <citation type="submission" date="2021-01" db="EMBL/GenBank/DDBJ databases">
        <authorList>
            <person name="Corre E."/>
            <person name="Pelletier E."/>
            <person name="Niang G."/>
            <person name="Scheremetjew M."/>
            <person name="Finn R."/>
            <person name="Kale V."/>
            <person name="Holt S."/>
            <person name="Cochrane G."/>
            <person name="Meng A."/>
            <person name="Brown T."/>
            <person name="Cohen L."/>
        </authorList>
    </citation>
    <scope>NUCLEOTIDE SEQUENCE</scope>
    <source>
        <strain evidence="3">GSBS06</strain>
    </source>
</reference>
<accession>A0A7S3PPR9</accession>
<keyword evidence="2" id="KW-0812">Transmembrane</keyword>
<feature type="transmembrane region" description="Helical" evidence="2">
    <location>
        <begin position="316"/>
        <end position="338"/>
    </location>
</feature>
<sequence length="340" mass="37717">MEVKPEAQSPTPNTPSSSFRQDDGALAKLSQFVWTKLVPALGTIAKASEKGYVAAKPHLDKLAIQWQKLLHTLRPYGLEEITRMVVGIGLMFFGGFFITTVAVAEAIQQGGSQQFLKSVSILKEQMKLIHHANEKDNQEDVDGDGIADVKQISPAELSRRKMALFFKTTNPDTVSEALGNLYTIFVAIVATLRLRFARTISLGAAIGESIQKPVGKYAVPRLKKLLSEEYQKWALPATRHMCRFVGVSIAFYLQRILATVYTAIRGARLFVDGVTELSKRNGYGYLTEGYADEACAGVLTLLGIYSQFFVFPYLPFLVQLLFFPASFTEWILSIFVSLSI</sequence>
<name>A0A7S3PPR9_9STRA</name>
<evidence type="ECO:0000313" key="3">
    <source>
        <dbReference type="EMBL" id="CAE0446464.1"/>
    </source>
</evidence>
<keyword evidence="2" id="KW-1133">Transmembrane helix</keyword>
<gene>
    <name evidence="3" type="ORF">ASTO00021_LOCUS16457</name>
</gene>
<dbReference type="EMBL" id="HBIN01021469">
    <property type="protein sequence ID" value="CAE0446464.1"/>
    <property type="molecule type" value="Transcribed_RNA"/>
</dbReference>
<feature type="region of interest" description="Disordered" evidence="1">
    <location>
        <begin position="1"/>
        <end position="21"/>
    </location>
</feature>
<organism evidence="3">
    <name type="scientific">Aplanochytrium stocchinoi</name>
    <dbReference type="NCBI Taxonomy" id="215587"/>
    <lineage>
        <taxon>Eukaryota</taxon>
        <taxon>Sar</taxon>
        <taxon>Stramenopiles</taxon>
        <taxon>Bigyra</taxon>
        <taxon>Labyrinthulomycetes</taxon>
        <taxon>Thraustochytrida</taxon>
        <taxon>Thraustochytriidae</taxon>
        <taxon>Aplanochytrium</taxon>
    </lineage>
</organism>
<evidence type="ECO:0000256" key="1">
    <source>
        <dbReference type="SAM" id="MobiDB-lite"/>
    </source>
</evidence>
<dbReference type="AlphaFoldDB" id="A0A7S3PPR9"/>
<keyword evidence="2" id="KW-0472">Membrane</keyword>
<feature type="transmembrane region" description="Helical" evidence="2">
    <location>
        <begin position="84"/>
        <end position="107"/>
    </location>
</feature>
<protein>
    <submittedName>
        <fullName evidence="3">Uncharacterized protein</fullName>
    </submittedName>
</protein>
<feature type="compositionally biased region" description="Polar residues" evidence="1">
    <location>
        <begin position="8"/>
        <end position="19"/>
    </location>
</feature>
<proteinExistence type="predicted"/>